<feature type="region of interest" description="Disordered" evidence="1">
    <location>
        <begin position="438"/>
        <end position="548"/>
    </location>
</feature>
<dbReference type="Proteomes" id="UP001174934">
    <property type="component" value="Unassembled WGS sequence"/>
</dbReference>
<evidence type="ECO:0000313" key="3">
    <source>
        <dbReference type="Proteomes" id="UP001174934"/>
    </source>
</evidence>
<proteinExistence type="predicted"/>
<feature type="compositionally biased region" description="Pro residues" evidence="1">
    <location>
        <begin position="452"/>
        <end position="477"/>
    </location>
</feature>
<evidence type="ECO:0000313" key="2">
    <source>
        <dbReference type="EMBL" id="KAK0636428.1"/>
    </source>
</evidence>
<gene>
    <name evidence="2" type="ORF">B0T17DRAFT_81793</name>
</gene>
<feature type="compositionally biased region" description="Basic and acidic residues" evidence="1">
    <location>
        <begin position="275"/>
        <end position="288"/>
    </location>
</feature>
<reference evidence="2" key="1">
    <citation type="submission" date="2023-06" db="EMBL/GenBank/DDBJ databases">
        <title>Genome-scale phylogeny and comparative genomics of the fungal order Sordariales.</title>
        <authorList>
            <consortium name="Lawrence Berkeley National Laboratory"/>
            <person name="Hensen N."/>
            <person name="Bonometti L."/>
            <person name="Westerberg I."/>
            <person name="Brannstrom I.O."/>
            <person name="Guillou S."/>
            <person name="Cros-Aarteil S."/>
            <person name="Calhoun S."/>
            <person name="Haridas S."/>
            <person name="Kuo A."/>
            <person name="Mondo S."/>
            <person name="Pangilinan J."/>
            <person name="Riley R."/>
            <person name="LaButti K."/>
            <person name="Andreopoulos B."/>
            <person name="Lipzen A."/>
            <person name="Chen C."/>
            <person name="Yanf M."/>
            <person name="Daum C."/>
            <person name="Ng V."/>
            <person name="Clum A."/>
            <person name="Steindorff A."/>
            <person name="Ohm R."/>
            <person name="Martin F."/>
            <person name="Silar P."/>
            <person name="Natvig D."/>
            <person name="Lalanne C."/>
            <person name="Gautier V."/>
            <person name="Ament-velasquez S.L."/>
            <person name="Kruys A."/>
            <person name="Hutchinson M.I."/>
            <person name="Powell A.J."/>
            <person name="Barry K."/>
            <person name="Miller A.N."/>
            <person name="Grigoriev I.V."/>
            <person name="Debuchy R."/>
            <person name="Gladieux P."/>
            <person name="Thoren M.H."/>
            <person name="Johannesson H."/>
        </authorList>
    </citation>
    <scope>NUCLEOTIDE SEQUENCE</scope>
    <source>
        <strain evidence="2">SMH3391-2</strain>
    </source>
</reference>
<sequence length="548" mass="60898">MGVPEFKYIPYDGASIDRNSDDSDDSSDARTVSSMDSDDSSSSSSGSESRLSDLAAWMKMAPGFQLKKQEADKPVYEAWTFYKAPDKEKIIGRGKAKLFGINGIRVDAETNDCTQGVTSAWPEVYEQSELSAMHLDALSAYQVKNKRTWPTRMLRNKAKTYEEDLNERCGKLPVIIQDKIGSLLSDRGRNSSSKYRIRTWTVVVVRENLRRRFAGAGLTEVERHKVRFWKNPSSKEPIQYTVVIRGSEAKACTDRKGYSIPSPNLNPWENVDDAEATRKKREDRVRRAEKWKKSHPSPPSYHTSRGSSPVAPRAGFPKAPMPPRTFPPPPSMAVFNRPPMMQAPGGPRPPGSMPPRPEQFYPPGYQSSTTPSPPISALPPQVCVACRSTVRCQHFSQGLTCHRPIELYGNLPIHSPCFLCANNSARPAGIHYMKPPRQMPLGSVPQAMRPSPMGPPMGPPPMPNSGIRVPPPPPPPFYGRGVDIVDVKPGKRHHRRDEDDTSSETTLDDDNDSVSSSDDEDEKRLRTSSLSPPITLLPPPPHELDSKP</sequence>
<feature type="region of interest" description="Disordered" evidence="1">
    <location>
        <begin position="254"/>
        <end position="329"/>
    </location>
</feature>
<accession>A0AA40CG98</accession>
<dbReference type="EMBL" id="JAULSR010000001">
    <property type="protein sequence ID" value="KAK0636428.1"/>
    <property type="molecule type" value="Genomic_DNA"/>
</dbReference>
<feature type="compositionally biased region" description="Pro residues" evidence="1">
    <location>
        <begin position="319"/>
        <end position="329"/>
    </location>
</feature>
<feature type="region of interest" description="Disordered" evidence="1">
    <location>
        <begin position="1"/>
        <end position="48"/>
    </location>
</feature>
<feature type="compositionally biased region" description="Acidic residues" evidence="1">
    <location>
        <begin position="499"/>
        <end position="521"/>
    </location>
</feature>
<organism evidence="2 3">
    <name type="scientific">Bombardia bombarda</name>
    <dbReference type="NCBI Taxonomy" id="252184"/>
    <lineage>
        <taxon>Eukaryota</taxon>
        <taxon>Fungi</taxon>
        <taxon>Dikarya</taxon>
        <taxon>Ascomycota</taxon>
        <taxon>Pezizomycotina</taxon>
        <taxon>Sordariomycetes</taxon>
        <taxon>Sordariomycetidae</taxon>
        <taxon>Sordariales</taxon>
        <taxon>Lasiosphaeriaceae</taxon>
        <taxon>Bombardia</taxon>
    </lineage>
</organism>
<comment type="caution">
    <text evidence="2">The sequence shown here is derived from an EMBL/GenBank/DDBJ whole genome shotgun (WGS) entry which is preliminary data.</text>
</comment>
<dbReference type="AlphaFoldDB" id="A0AA40CG98"/>
<protein>
    <submittedName>
        <fullName evidence="2">Uncharacterized protein</fullName>
    </submittedName>
</protein>
<evidence type="ECO:0000256" key="1">
    <source>
        <dbReference type="SAM" id="MobiDB-lite"/>
    </source>
</evidence>
<keyword evidence="3" id="KW-1185">Reference proteome</keyword>
<name>A0AA40CG98_9PEZI</name>